<keyword evidence="4" id="KW-1185">Reference proteome</keyword>
<organism evidence="4 5">
    <name type="scientific">Parascaris equorum</name>
    <name type="common">Equine roundworm</name>
    <dbReference type="NCBI Taxonomy" id="6256"/>
    <lineage>
        <taxon>Eukaryota</taxon>
        <taxon>Metazoa</taxon>
        <taxon>Ecdysozoa</taxon>
        <taxon>Nematoda</taxon>
        <taxon>Chromadorea</taxon>
        <taxon>Rhabditida</taxon>
        <taxon>Spirurina</taxon>
        <taxon>Ascaridomorpha</taxon>
        <taxon>Ascaridoidea</taxon>
        <taxon>Ascarididae</taxon>
        <taxon>Parascaris</taxon>
    </lineage>
</organism>
<dbReference type="WBParaSite" id="PEQ_0001097801-mRNA-1">
    <property type="protein sequence ID" value="PEQ_0001097801-mRNA-1"/>
    <property type="gene ID" value="PEQ_0001097801"/>
</dbReference>
<name>A0A914RXB7_PAREQ</name>
<sequence length="119" mass="13588">MGSTSMHAEFYRFSGKRMPFQIGKTNDQLYHLLAICLTDIDEFRVAFQQGCPKFLSPTTVVYEGLNQAKEPLIRQCNAFLEGIESQIMLPILRGYLKLYTTLPTKKLASFMDVADREEA</sequence>
<evidence type="ECO:0000313" key="5">
    <source>
        <dbReference type="WBParaSite" id="PEQ_0001097801-mRNA-1"/>
    </source>
</evidence>
<dbReference type="Pfam" id="PF10255">
    <property type="entry name" value="Paf67"/>
    <property type="match status" value="1"/>
</dbReference>
<dbReference type="Proteomes" id="UP000887564">
    <property type="component" value="Unplaced"/>
</dbReference>
<protein>
    <submittedName>
        <fullName evidence="5">Uncharacterized protein</fullName>
    </submittedName>
</protein>
<dbReference type="GO" id="GO:0005852">
    <property type="term" value="C:eukaryotic translation initiation factor 3 complex"/>
    <property type="evidence" value="ECO:0007669"/>
    <property type="project" value="InterPro"/>
</dbReference>
<dbReference type="AlphaFoldDB" id="A0A914RXB7"/>
<reference evidence="5" key="1">
    <citation type="submission" date="2022-11" db="UniProtKB">
        <authorList>
            <consortium name="WormBaseParasite"/>
        </authorList>
    </citation>
    <scope>IDENTIFICATION</scope>
</reference>
<keyword evidence="3" id="KW-0648">Protein biosynthesis</keyword>
<dbReference type="InterPro" id="IPR019382">
    <property type="entry name" value="eIF3l"/>
</dbReference>
<dbReference type="PANTHER" id="PTHR13242">
    <property type="entry name" value="EUKARYOTIC TRANSLATION INITIATION FACTOR 3"/>
    <property type="match status" value="1"/>
</dbReference>
<keyword evidence="2" id="KW-0396">Initiation factor</keyword>
<keyword evidence="1" id="KW-0963">Cytoplasm</keyword>
<evidence type="ECO:0000256" key="2">
    <source>
        <dbReference type="ARBA" id="ARBA00022540"/>
    </source>
</evidence>
<evidence type="ECO:0000256" key="3">
    <source>
        <dbReference type="ARBA" id="ARBA00022917"/>
    </source>
</evidence>
<evidence type="ECO:0000313" key="4">
    <source>
        <dbReference type="Proteomes" id="UP000887564"/>
    </source>
</evidence>
<dbReference type="PANTHER" id="PTHR13242:SF0">
    <property type="entry name" value="EUKARYOTIC TRANSLATION INITIATION FACTOR 3 SUBUNIT L"/>
    <property type="match status" value="1"/>
</dbReference>
<evidence type="ECO:0000256" key="1">
    <source>
        <dbReference type="ARBA" id="ARBA00022490"/>
    </source>
</evidence>
<accession>A0A914RXB7</accession>
<dbReference type="GO" id="GO:0003743">
    <property type="term" value="F:translation initiation factor activity"/>
    <property type="evidence" value="ECO:0007669"/>
    <property type="project" value="UniProtKB-KW"/>
</dbReference>
<proteinExistence type="predicted"/>